<evidence type="ECO:0000256" key="3">
    <source>
        <dbReference type="ARBA" id="ARBA00018141"/>
    </source>
</evidence>
<dbReference type="Gene3D" id="3.30.479.10">
    <property type="entry name" value="6-pyruvoyl tetrahydropterin synthase/QueD"/>
    <property type="match status" value="1"/>
</dbReference>
<comment type="similarity">
    <text evidence="2 5">Belongs to the PTPS family. QueD subfamily.</text>
</comment>
<proteinExistence type="inferred from homology"/>
<dbReference type="InParanoid" id="D4H7Z0"/>
<evidence type="ECO:0000256" key="2">
    <source>
        <dbReference type="ARBA" id="ARBA00008900"/>
    </source>
</evidence>
<dbReference type="Proteomes" id="UP000002012">
    <property type="component" value="Chromosome"/>
</dbReference>
<protein>
    <recommendedName>
        <fullName evidence="3 5">6-carboxy-5,6,7,8-tetrahydropterin synthase</fullName>
        <ecNumber evidence="5">4.-.-.-</ecNumber>
    </recommendedName>
</protein>
<evidence type="ECO:0000256" key="1">
    <source>
        <dbReference type="ARBA" id="ARBA00005061"/>
    </source>
</evidence>
<dbReference type="RefSeq" id="WP_013010661.1">
    <property type="nucleotide sequence ID" value="NC_013943.1"/>
</dbReference>
<keyword evidence="5" id="KW-0671">Queuosine biosynthesis</keyword>
<dbReference type="STRING" id="522772.Dacet_1367"/>
<comment type="cofactor">
    <cofactor evidence="5 7">
        <name>Zn(2+)</name>
        <dbReference type="ChEBI" id="CHEBI:29105"/>
    </cofactor>
    <text evidence="5 7">Binds 1 zinc ion per subunit.</text>
</comment>
<feature type="binding site" evidence="7">
    <location>
        <position position="14"/>
    </location>
    <ligand>
        <name>Zn(2+)</name>
        <dbReference type="ChEBI" id="CHEBI:29105"/>
    </ligand>
</feature>
<sequence length="122" mass="14495">MYKVRVVMSFGGAHNLRNYNGKCENLHGHNWKVEAYLKGDELNETEMLVDFTIMKKRLKEILETLDHKYLNEQVEFFKVNNPTSENIARYIYQGLKETFGKLTDRVAVWETDIQAAEYWEQE</sequence>
<evidence type="ECO:0000256" key="6">
    <source>
        <dbReference type="PIRSR" id="PIRSR006113-1"/>
    </source>
</evidence>
<name>D4H7Z0_DENA2</name>
<organism evidence="8 9">
    <name type="scientific">Denitrovibrio acetiphilus (strain DSM 12809 / NBRC 114555 / N2460)</name>
    <dbReference type="NCBI Taxonomy" id="522772"/>
    <lineage>
        <taxon>Bacteria</taxon>
        <taxon>Pseudomonadati</taxon>
        <taxon>Deferribacterota</taxon>
        <taxon>Deferribacteres</taxon>
        <taxon>Deferribacterales</taxon>
        <taxon>Geovibrionaceae</taxon>
        <taxon>Denitrovibrio</taxon>
    </lineage>
</organism>
<dbReference type="FunCoup" id="D4H7Z0">
    <property type="interactions" value="192"/>
</dbReference>
<evidence type="ECO:0000256" key="5">
    <source>
        <dbReference type="PIRNR" id="PIRNR006113"/>
    </source>
</evidence>
<dbReference type="PANTHER" id="PTHR12589">
    <property type="entry name" value="PYRUVOYL TETRAHYDROBIOPTERIN SYNTHASE"/>
    <property type="match status" value="1"/>
</dbReference>
<keyword evidence="5" id="KW-0456">Lyase</keyword>
<dbReference type="NCBIfam" id="TIGR03367">
    <property type="entry name" value="queuosine_QueD"/>
    <property type="match status" value="1"/>
</dbReference>
<dbReference type="Pfam" id="PF01242">
    <property type="entry name" value="PTPS"/>
    <property type="match status" value="1"/>
</dbReference>
<accession>D4H7Z0</accession>
<comment type="pathway">
    <text evidence="1 5">Purine metabolism; 7-cyano-7-deazaguanine biosynthesis.</text>
</comment>
<dbReference type="GO" id="GO:0008616">
    <property type="term" value="P:tRNA queuosine(34) biosynthetic process"/>
    <property type="evidence" value="ECO:0007669"/>
    <property type="project" value="UniProtKB-KW"/>
</dbReference>
<evidence type="ECO:0000256" key="4">
    <source>
        <dbReference type="ARBA" id="ARBA00048807"/>
    </source>
</evidence>
<dbReference type="AlphaFoldDB" id="D4H7Z0"/>
<evidence type="ECO:0000256" key="7">
    <source>
        <dbReference type="PIRSR" id="PIRSR006113-2"/>
    </source>
</evidence>
<dbReference type="EC" id="4.-.-.-" evidence="5"/>
<feature type="active site" description="Charge relay system" evidence="6">
    <location>
        <position position="110"/>
    </location>
</feature>
<dbReference type="PIRSF" id="PIRSF006113">
    <property type="entry name" value="PTP_synth"/>
    <property type="match status" value="1"/>
</dbReference>
<dbReference type="PANTHER" id="PTHR12589:SF8">
    <property type="entry name" value="6-CARBOXY-5,6,7,8-TETRAHYDROPTERIN SYNTHASE"/>
    <property type="match status" value="1"/>
</dbReference>
<keyword evidence="5 7" id="KW-0862">Zinc</keyword>
<comment type="catalytic activity">
    <reaction evidence="4 5">
        <text>7,8-dihydroneopterin 3'-triphosphate + H2O = 6-carboxy-5,6,7,8-tetrahydropterin + triphosphate + acetaldehyde + 2 H(+)</text>
        <dbReference type="Rhea" id="RHEA:27966"/>
        <dbReference type="ChEBI" id="CHEBI:15343"/>
        <dbReference type="ChEBI" id="CHEBI:15377"/>
        <dbReference type="ChEBI" id="CHEBI:15378"/>
        <dbReference type="ChEBI" id="CHEBI:18036"/>
        <dbReference type="ChEBI" id="CHEBI:58462"/>
        <dbReference type="ChEBI" id="CHEBI:61032"/>
        <dbReference type="EC" id="4.1.2.50"/>
    </reaction>
</comment>
<dbReference type="EMBL" id="CP001968">
    <property type="protein sequence ID" value="ADD68139.1"/>
    <property type="molecule type" value="Genomic_DNA"/>
</dbReference>
<dbReference type="PaxDb" id="522772-Dacet_1367"/>
<dbReference type="SUPFAM" id="SSF55620">
    <property type="entry name" value="Tetrahydrobiopterin biosynthesis enzymes-like"/>
    <property type="match status" value="1"/>
</dbReference>
<reference evidence="8 9" key="1">
    <citation type="journal article" date="2010" name="Stand. Genomic Sci.">
        <title>Complete genome sequence of Denitrovibrio acetiphilus type strain (N2460).</title>
        <authorList>
            <person name="Kiss H."/>
            <person name="Lang E."/>
            <person name="Lapidus A."/>
            <person name="Copeland A."/>
            <person name="Nolan M."/>
            <person name="Glavina Del Rio T."/>
            <person name="Chen F."/>
            <person name="Lucas S."/>
            <person name="Tice H."/>
            <person name="Cheng J.F."/>
            <person name="Han C."/>
            <person name="Goodwin L."/>
            <person name="Pitluck S."/>
            <person name="Liolios K."/>
            <person name="Pati A."/>
            <person name="Ivanova N."/>
            <person name="Mavromatis K."/>
            <person name="Chen A."/>
            <person name="Palaniappan K."/>
            <person name="Land M."/>
            <person name="Hauser L."/>
            <person name="Chang Y.J."/>
            <person name="Jeffries C.D."/>
            <person name="Detter J.C."/>
            <person name="Brettin T."/>
            <person name="Spring S."/>
            <person name="Rohde M."/>
            <person name="Goker M."/>
            <person name="Woyke T."/>
            <person name="Bristow J."/>
            <person name="Eisen J.A."/>
            <person name="Markowitz V."/>
            <person name="Hugenholtz P."/>
            <person name="Kyrpides N.C."/>
            <person name="Klenk H.P."/>
        </authorList>
    </citation>
    <scope>NUCLEOTIDE SEQUENCE [LARGE SCALE GENOMIC DNA]</scope>
    <source>
        <strain evidence="9">DSM 12809 / NBRC 114555 / N2460</strain>
    </source>
</reference>
<gene>
    <name evidence="8" type="ordered locus">Dacet_1367</name>
</gene>
<evidence type="ECO:0000313" key="8">
    <source>
        <dbReference type="EMBL" id="ADD68139.1"/>
    </source>
</evidence>
<dbReference type="eggNOG" id="COG0720">
    <property type="taxonomic scope" value="Bacteria"/>
</dbReference>
<feature type="active site" description="Charge relay system" evidence="6">
    <location>
        <position position="67"/>
    </location>
</feature>
<dbReference type="KEGG" id="dap:Dacet_1367"/>
<dbReference type="HOGENOM" id="CLU_111016_6_3_0"/>
<dbReference type="GO" id="GO:0070497">
    <property type="term" value="F:6-carboxytetrahydropterin synthase activity"/>
    <property type="evidence" value="ECO:0007669"/>
    <property type="project" value="UniProtKB-EC"/>
</dbReference>
<dbReference type="InterPro" id="IPR038418">
    <property type="entry name" value="6-PTP_synth/QueD_sf"/>
</dbReference>
<feature type="active site" description="Proton acceptor" evidence="6">
    <location>
        <position position="23"/>
    </location>
</feature>
<evidence type="ECO:0000313" key="9">
    <source>
        <dbReference type="Proteomes" id="UP000002012"/>
    </source>
</evidence>
<dbReference type="InterPro" id="IPR007115">
    <property type="entry name" value="6-PTP_synth/QueD"/>
</dbReference>
<feature type="binding site" evidence="7">
    <location>
        <position position="27"/>
    </location>
    <ligand>
        <name>Zn(2+)</name>
        <dbReference type="ChEBI" id="CHEBI:29105"/>
    </ligand>
</feature>
<dbReference type="UniPathway" id="UPA00391"/>
<feature type="binding site" evidence="7">
    <location>
        <position position="29"/>
    </location>
    <ligand>
        <name>Zn(2+)</name>
        <dbReference type="ChEBI" id="CHEBI:29105"/>
    </ligand>
</feature>
<keyword evidence="5 7" id="KW-0479">Metal-binding</keyword>
<dbReference type="GO" id="GO:0046872">
    <property type="term" value="F:metal ion binding"/>
    <property type="evidence" value="ECO:0007669"/>
    <property type="project" value="UniProtKB-KW"/>
</dbReference>
<keyword evidence="9" id="KW-1185">Reference proteome</keyword>
<dbReference type="OrthoDB" id="9804698at2"/>